<dbReference type="EMBL" id="RBCJ01000004">
    <property type="protein sequence ID" value="RKN78480.1"/>
    <property type="molecule type" value="Genomic_DNA"/>
</dbReference>
<keyword evidence="4" id="KW-1185">Reference proteome</keyword>
<dbReference type="GO" id="GO:0005509">
    <property type="term" value="F:calcium ion binding"/>
    <property type="evidence" value="ECO:0007669"/>
    <property type="project" value="InterPro"/>
</dbReference>
<proteinExistence type="predicted"/>
<dbReference type="PROSITE" id="PS50222">
    <property type="entry name" value="EF_HAND_2"/>
    <property type="match status" value="1"/>
</dbReference>
<dbReference type="InterPro" id="IPR011992">
    <property type="entry name" value="EF-hand-dom_pair"/>
</dbReference>
<dbReference type="SUPFAM" id="SSF47473">
    <property type="entry name" value="EF-hand"/>
    <property type="match status" value="1"/>
</dbReference>
<evidence type="ECO:0000259" key="2">
    <source>
        <dbReference type="PROSITE" id="PS50222"/>
    </source>
</evidence>
<dbReference type="InterPro" id="IPR002048">
    <property type="entry name" value="EF_hand_dom"/>
</dbReference>
<accession>A0A3B0BZS3</accession>
<feature type="region of interest" description="Disordered" evidence="1">
    <location>
        <begin position="26"/>
        <end position="48"/>
    </location>
</feature>
<dbReference type="PROSITE" id="PS00018">
    <property type="entry name" value="EF_HAND_1"/>
    <property type="match status" value="1"/>
</dbReference>
<dbReference type="InterPro" id="IPR018247">
    <property type="entry name" value="EF_Hand_1_Ca_BS"/>
</dbReference>
<dbReference type="Pfam" id="PF13202">
    <property type="entry name" value="EF-hand_5"/>
    <property type="match status" value="2"/>
</dbReference>
<comment type="caution">
    <text evidence="3">The sequence shown here is derived from an EMBL/GenBank/DDBJ whole genome shotgun (WGS) entry which is preliminary data.</text>
</comment>
<evidence type="ECO:0000313" key="3">
    <source>
        <dbReference type="EMBL" id="RKN78480.1"/>
    </source>
</evidence>
<reference evidence="3 4" key="1">
    <citation type="submission" date="2018-10" db="EMBL/GenBank/DDBJ databases">
        <title>Ulvibacterium marinum gen. nov., sp. nov., a novel marine bacterium of the family Flavobacteriaceae, isolated from a culture of the green alga Ulva prolifera.</title>
        <authorList>
            <person name="Zhang Z."/>
        </authorList>
    </citation>
    <scope>NUCLEOTIDE SEQUENCE [LARGE SCALE GENOMIC DNA]</scope>
    <source>
        <strain evidence="3 4">CCMM003</strain>
    </source>
</reference>
<evidence type="ECO:0000256" key="1">
    <source>
        <dbReference type="SAM" id="MobiDB-lite"/>
    </source>
</evidence>
<feature type="compositionally biased region" description="Basic and acidic residues" evidence="1">
    <location>
        <begin position="26"/>
        <end position="35"/>
    </location>
</feature>
<dbReference type="AlphaFoldDB" id="A0A3B0BZS3"/>
<gene>
    <name evidence="3" type="ORF">D7Z94_19900</name>
</gene>
<organism evidence="3 4">
    <name type="scientific">Ulvibacterium marinum</name>
    <dbReference type="NCBI Taxonomy" id="2419782"/>
    <lineage>
        <taxon>Bacteria</taxon>
        <taxon>Pseudomonadati</taxon>
        <taxon>Bacteroidota</taxon>
        <taxon>Flavobacteriia</taxon>
        <taxon>Flavobacteriales</taxon>
        <taxon>Flavobacteriaceae</taxon>
        <taxon>Ulvibacterium</taxon>
    </lineage>
</organism>
<sequence length="99" mass="11217">MNRKHVKLGTALIALGFLSAYSLEAQSREGRRENRTPPTIEQLFEDLDANEDGKLSSKEVKGPLKKDFAKIDANEDGYLSWEELEKAPKPERNGSQKRE</sequence>
<dbReference type="Proteomes" id="UP000276603">
    <property type="component" value="Unassembled WGS sequence"/>
</dbReference>
<protein>
    <submittedName>
        <fullName evidence="3">EF-hand domain-containing protein</fullName>
    </submittedName>
</protein>
<dbReference type="OrthoDB" id="1145220at2"/>
<name>A0A3B0BZS3_9FLAO</name>
<feature type="domain" description="EF-hand" evidence="2">
    <location>
        <begin position="59"/>
        <end position="94"/>
    </location>
</feature>
<dbReference type="Gene3D" id="1.10.238.10">
    <property type="entry name" value="EF-hand"/>
    <property type="match status" value="1"/>
</dbReference>
<dbReference type="RefSeq" id="WP_120713386.1">
    <property type="nucleotide sequence ID" value="NZ_RBCJ01000004.1"/>
</dbReference>
<evidence type="ECO:0000313" key="4">
    <source>
        <dbReference type="Proteomes" id="UP000276603"/>
    </source>
</evidence>